<evidence type="ECO:0000259" key="2">
    <source>
        <dbReference type="PROSITE" id="PS51387"/>
    </source>
</evidence>
<evidence type="ECO:0000256" key="1">
    <source>
        <dbReference type="ARBA" id="ARBA00023002"/>
    </source>
</evidence>
<dbReference type="InterPro" id="IPR016169">
    <property type="entry name" value="FAD-bd_PCMH_sub2"/>
</dbReference>
<dbReference type="GO" id="GO:0071949">
    <property type="term" value="F:FAD binding"/>
    <property type="evidence" value="ECO:0007669"/>
    <property type="project" value="InterPro"/>
</dbReference>
<dbReference type="PANTHER" id="PTHR43762:SF1">
    <property type="entry name" value="D-ARABINONO-1,4-LACTONE OXIDASE"/>
    <property type="match status" value="1"/>
</dbReference>
<name>A0A819LXF6_9BILA</name>
<dbReference type="PANTHER" id="PTHR43762">
    <property type="entry name" value="L-GULONOLACTONE OXIDASE"/>
    <property type="match status" value="1"/>
</dbReference>
<feature type="domain" description="FAD-binding PCMH-type" evidence="2">
    <location>
        <begin position="40"/>
        <end position="239"/>
    </location>
</feature>
<dbReference type="InterPro" id="IPR006094">
    <property type="entry name" value="Oxid_FAD_bind_N"/>
</dbReference>
<dbReference type="SUPFAM" id="SSF56176">
    <property type="entry name" value="FAD-binding/transporter-associated domain-like"/>
    <property type="match status" value="1"/>
</dbReference>
<dbReference type="InterPro" id="IPR016166">
    <property type="entry name" value="FAD-bd_PCMH"/>
</dbReference>
<comment type="caution">
    <text evidence="3">The sequence shown here is derived from an EMBL/GenBank/DDBJ whole genome shotgun (WGS) entry which is preliminary data.</text>
</comment>
<proteinExistence type="predicted"/>
<dbReference type="Proteomes" id="UP000663836">
    <property type="component" value="Unassembled WGS sequence"/>
</dbReference>
<dbReference type="InterPro" id="IPR007173">
    <property type="entry name" value="ALO_C"/>
</dbReference>
<dbReference type="Gene3D" id="3.30.465.10">
    <property type="match status" value="1"/>
</dbReference>
<sequence>MDPLYLTPEDMTELYDKVLSNLRIEIRPHYENWCKTIQYKDVIEIEVYDTQTLCELAKELNKLNQERIKAKKKKIILRAAAGCIQQNKDRFKNFSNLESDTQYQTSFSVSPCVQAHIILHLIGKEFDKIEVNGVMVTVGPNVQIGQLEATLYKNRPGLSLPVAPLIPWVTLVGLAANAGHGTGLNQPAITGLIESITMVKANGELKTINKTDDDFNTINGAHLGLFGLVTQVTIKCIPAYKLKATTYAWSLNEFFTQVKDKNLYENNEYVSVMYIPTYHKRKQEREFINVHVMVAKQVSIQTDDLNWSENEQLHEDKHQLSQMNVHNILSKLHIPDFLRDVSLLIPYAMRLIASTQVGVLNSSPSIKIGPSYQIAHYQRQFPRELDDIDFLFPVKQPKEMLKAFDMIINTLENYRSRFYYPVQMEAYQPDEYIAAIDIVTDPKSIYYQLSPKEREEGKPNKFKEDIQEYFMDPNNKFYAKPHWGKTLPFNTNYAELYGNDFKKFIHVAENWYKNVGCTFYTSPFMNPFFEQIFGIVTQPIREVKSMNMIRTIEHTFPINETKPVTDEEVKQLQEYMIERTARLDENFQFVAHHDLPYISLYSRAGDPNEYLIQQREIQNRAEQFFQELRKLVEQTTQKNIDDKTTLN</sequence>
<reference evidence="3" key="1">
    <citation type="submission" date="2021-02" db="EMBL/GenBank/DDBJ databases">
        <authorList>
            <person name="Nowell W R."/>
        </authorList>
    </citation>
    <scope>NUCLEOTIDE SEQUENCE</scope>
</reference>
<protein>
    <recommendedName>
        <fullName evidence="2">FAD-binding PCMH-type domain-containing protein</fullName>
    </recommendedName>
</protein>
<evidence type="ECO:0000313" key="4">
    <source>
        <dbReference type="Proteomes" id="UP000663836"/>
    </source>
</evidence>
<dbReference type="GO" id="GO:0003885">
    <property type="term" value="F:D-arabinono-1,4-lactone oxidase activity"/>
    <property type="evidence" value="ECO:0007669"/>
    <property type="project" value="InterPro"/>
</dbReference>
<dbReference type="GO" id="GO:0016020">
    <property type="term" value="C:membrane"/>
    <property type="evidence" value="ECO:0007669"/>
    <property type="project" value="InterPro"/>
</dbReference>
<keyword evidence="1" id="KW-0560">Oxidoreductase</keyword>
<accession>A0A819LXF6</accession>
<evidence type="ECO:0000313" key="3">
    <source>
        <dbReference type="EMBL" id="CAF3969165.1"/>
    </source>
</evidence>
<dbReference type="AlphaFoldDB" id="A0A819LXF6"/>
<dbReference type="EMBL" id="CAJOBD010003855">
    <property type="protein sequence ID" value="CAF3969165.1"/>
    <property type="molecule type" value="Genomic_DNA"/>
</dbReference>
<dbReference type="InterPro" id="IPR036318">
    <property type="entry name" value="FAD-bd_PCMH-like_sf"/>
</dbReference>
<dbReference type="Pfam" id="PF01565">
    <property type="entry name" value="FAD_binding_4"/>
    <property type="match status" value="1"/>
</dbReference>
<dbReference type="Pfam" id="PF04030">
    <property type="entry name" value="ALO"/>
    <property type="match status" value="1"/>
</dbReference>
<dbReference type="PROSITE" id="PS51387">
    <property type="entry name" value="FAD_PCMH"/>
    <property type="match status" value="1"/>
</dbReference>
<organism evidence="3 4">
    <name type="scientific">Rotaria sordida</name>
    <dbReference type="NCBI Taxonomy" id="392033"/>
    <lineage>
        <taxon>Eukaryota</taxon>
        <taxon>Metazoa</taxon>
        <taxon>Spiralia</taxon>
        <taxon>Gnathifera</taxon>
        <taxon>Rotifera</taxon>
        <taxon>Eurotatoria</taxon>
        <taxon>Bdelloidea</taxon>
        <taxon>Philodinida</taxon>
        <taxon>Philodinidae</taxon>
        <taxon>Rotaria</taxon>
    </lineage>
</organism>
<dbReference type="InterPro" id="IPR010031">
    <property type="entry name" value="FAD_lactone_oxidase-like"/>
</dbReference>
<gene>
    <name evidence="3" type="ORF">JBS370_LOCUS24534</name>
</gene>